<evidence type="ECO:0000313" key="5">
    <source>
        <dbReference type="Proteomes" id="UP000198564"/>
    </source>
</evidence>
<evidence type="ECO:0000313" key="4">
    <source>
        <dbReference type="EMBL" id="SEI83927.1"/>
    </source>
</evidence>
<dbReference type="PANTHER" id="PTHR43479">
    <property type="entry name" value="ACREF/ENVCD OPERON REPRESSOR-RELATED"/>
    <property type="match status" value="1"/>
</dbReference>
<dbReference type="OrthoDB" id="9780824at2"/>
<dbReference type="InterPro" id="IPR050624">
    <property type="entry name" value="HTH-type_Tx_Regulator"/>
</dbReference>
<dbReference type="Pfam" id="PF00440">
    <property type="entry name" value="TetR_N"/>
    <property type="match status" value="1"/>
</dbReference>
<dbReference type="SUPFAM" id="SSF48498">
    <property type="entry name" value="Tetracyclin repressor-like, C-terminal domain"/>
    <property type="match status" value="1"/>
</dbReference>
<evidence type="ECO:0000256" key="2">
    <source>
        <dbReference type="PROSITE-ProRule" id="PRU00335"/>
    </source>
</evidence>
<dbReference type="AlphaFoldDB" id="A0A1H6U2Y7"/>
<dbReference type="InterPro" id="IPR036271">
    <property type="entry name" value="Tet_transcr_reg_TetR-rel_C_sf"/>
</dbReference>
<feature type="DNA-binding region" description="H-T-H motif" evidence="2">
    <location>
        <begin position="33"/>
        <end position="52"/>
    </location>
</feature>
<keyword evidence="5" id="KW-1185">Reference proteome</keyword>
<keyword evidence="1 2" id="KW-0238">DNA-binding</keyword>
<evidence type="ECO:0000256" key="1">
    <source>
        <dbReference type="ARBA" id="ARBA00023125"/>
    </source>
</evidence>
<dbReference type="RefSeq" id="WP_091635190.1">
    <property type="nucleotide sequence ID" value="NZ_FNYW01000024.1"/>
</dbReference>
<gene>
    <name evidence="4" type="ORF">SAMN04488113_12422</name>
</gene>
<accession>A0A1H6U2Y7</accession>
<dbReference type="STRING" id="1130080.SAMN04488113_12422"/>
<evidence type="ECO:0000259" key="3">
    <source>
        <dbReference type="PROSITE" id="PS50977"/>
    </source>
</evidence>
<dbReference type="PROSITE" id="PS50977">
    <property type="entry name" value="HTH_TETR_2"/>
    <property type="match status" value="1"/>
</dbReference>
<dbReference type="SUPFAM" id="SSF46689">
    <property type="entry name" value="Homeodomain-like"/>
    <property type="match status" value="1"/>
</dbReference>
<reference evidence="5" key="1">
    <citation type="submission" date="2016-10" db="EMBL/GenBank/DDBJ databases">
        <authorList>
            <person name="Varghese N."/>
            <person name="Submissions S."/>
        </authorList>
    </citation>
    <scope>NUCLEOTIDE SEQUENCE [LARGE SCALE GENOMIC DNA]</scope>
    <source>
        <strain evidence="5">DSM 25751</strain>
    </source>
</reference>
<sequence length="188" mass="21947">MDKNKRMTKEKRRQHIIDAAMERFAESSYHATTTASIAKEADISEVTLYRYFSSKEELFKAVIEPVLAESLEKIEIKLQENKLDPTNKLKYILKNRIEFISNNHRMITLILRERNINPEIIPFDYIERTHALLEKAAEEAGIKLINKEITLRMLIGSILSFIYFPESNSKSKEDYVNQLVVILKNNSL</sequence>
<dbReference type="GO" id="GO:0003677">
    <property type="term" value="F:DNA binding"/>
    <property type="evidence" value="ECO:0007669"/>
    <property type="project" value="UniProtKB-UniRule"/>
</dbReference>
<dbReference type="PANTHER" id="PTHR43479:SF11">
    <property type="entry name" value="ACREF_ENVCD OPERON REPRESSOR-RELATED"/>
    <property type="match status" value="1"/>
</dbReference>
<dbReference type="InterPro" id="IPR009057">
    <property type="entry name" value="Homeodomain-like_sf"/>
</dbReference>
<protein>
    <submittedName>
        <fullName evidence="4">Transcriptional regulator, TetR family</fullName>
    </submittedName>
</protein>
<dbReference type="Gene3D" id="1.10.357.10">
    <property type="entry name" value="Tetracycline Repressor, domain 2"/>
    <property type="match status" value="1"/>
</dbReference>
<organism evidence="4 5">
    <name type="scientific">Alkalibacterium gilvum</name>
    <dbReference type="NCBI Taxonomy" id="1130080"/>
    <lineage>
        <taxon>Bacteria</taxon>
        <taxon>Bacillati</taxon>
        <taxon>Bacillota</taxon>
        <taxon>Bacilli</taxon>
        <taxon>Lactobacillales</taxon>
        <taxon>Carnobacteriaceae</taxon>
        <taxon>Alkalibacterium</taxon>
    </lineage>
</organism>
<dbReference type="EMBL" id="FNYW01000024">
    <property type="protein sequence ID" value="SEI83927.1"/>
    <property type="molecule type" value="Genomic_DNA"/>
</dbReference>
<dbReference type="PRINTS" id="PR00455">
    <property type="entry name" value="HTHTETR"/>
</dbReference>
<feature type="domain" description="HTH tetR-type" evidence="3">
    <location>
        <begin position="10"/>
        <end position="70"/>
    </location>
</feature>
<proteinExistence type="predicted"/>
<name>A0A1H6U2Y7_9LACT</name>
<dbReference type="InterPro" id="IPR001647">
    <property type="entry name" value="HTH_TetR"/>
</dbReference>
<dbReference type="Proteomes" id="UP000198564">
    <property type="component" value="Unassembled WGS sequence"/>
</dbReference>